<organism evidence="2 3">
    <name type="scientific">Desmophyllum pertusum</name>
    <dbReference type="NCBI Taxonomy" id="174260"/>
    <lineage>
        <taxon>Eukaryota</taxon>
        <taxon>Metazoa</taxon>
        <taxon>Cnidaria</taxon>
        <taxon>Anthozoa</taxon>
        <taxon>Hexacorallia</taxon>
        <taxon>Scleractinia</taxon>
        <taxon>Caryophylliina</taxon>
        <taxon>Caryophylliidae</taxon>
        <taxon>Desmophyllum</taxon>
    </lineage>
</organism>
<evidence type="ECO:0000313" key="3">
    <source>
        <dbReference type="Proteomes" id="UP001163046"/>
    </source>
</evidence>
<dbReference type="Proteomes" id="UP001163046">
    <property type="component" value="Unassembled WGS sequence"/>
</dbReference>
<comment type="caution">
    <text evidence="2">The sequence shown here is derived from an EMBL/GenBank/DDBJ whole genome shotgun (WGS) entry which is preliminary data.</text>
</comment>
<keyword evidence="3" id="KW-1185">Reference proteome</keyword>
<evidence type="ECO:0000256" key="1">
    <source>
        <dbReference type="SAM" id="MobiDB-lite"/>
    </source>
</evidence>
<dbReference type="EMBL" id="MU825406">
    <property type="protein sequence ID" value="KAJ7391384.1"/>
    <property type="molecule type" value="Genomic_DNA"/>
</dbReference>
<protein>
    <submittedName>
        <fullName evidence="2">Uncharacterized protein</fullName>
    </submittedName>
</protein>
<evidence type="ECO:0000313" key="2">
    <source>
        <dbReference type="EMBL" id="KAJ7391384.1"/>
    </source>
</evidence>
<dbReference type="AlphaFoldDB" id="A0A9X0A223"/>
<feature type="compositionally biased region" description="Low complexity" evidence="1">
    <location>
        <begin position="29"/>
        <end position="41"/>
    </location>
</feature>
<sequence length="280" mass="28692">MWHRLLNEMVHPTCGMLPTSNPVSWVASSQTSSRARSSYTTGPVKKYGTPDMRYAANRSSYGSPSGPLKSDGTPDMRYVANRSSYGSPYSSGYPSGGASYIACSSSDGGAYGSSSCGPLKKDGTPDMRYAANRSSYGSPYSSGYQSGGASYSASSSSDGGAYGSSSCSPLKSDGTPDMRYAANRSSYDSPYSSGYPSGGASYSASSFYSGLAFGSSSCGPLKSDGTPDMRYAVNRSSYDSPYSSGYPSGGASYIASSSSDGGAYGSSSCGPLKGVMALQI</sequence>
<accession>A0A9X0A223</accession>
<dbReference type="OrthoDB" id="5971103at2759"/>
<name>A0A9X0A223_9CNID</name>
<feature type="region of interest" description="Disordered" evidence="1">
    <location>
        <begin position="29"/>
        <end position="75"/>
    </location>
</feature>
<reference evidence="2" key="1">
    <citation type="submission" date="2023-01" db="EMBL/GenBank/DDBJ databases">
        <title>Genome assembly of the deep-sea coral Lophelia pertusa.</title>
        <authorList>
            <person name="Herrera S."/>
            <person name="Cordes E."/>
        </authorList>
    </citation>
    <scope>NUCLEOTIDE SEQUENCE</scope>
    <source>
        <strain evidence="2">USNM1676648</strain>
        <tissue evidence="2">Polyp</tissue>
    </source>
</reference>
<gene>
    <name evidence="2" type="ORF">OS493_018427</name>
</gene>
<proteinExistence type="predicted"/>
<feature type="region of interest" description="Disordered" evidence="1">
    <location>
        <begin position="161"/>
        <end position="181"/>
    </location>
</feature>